<dbReference type="STRING" id="69293.ENSGACP00000027308"/>
<reference evidence="2" key="1">
    <citation type="submission" date="2006-01" db="EMBL/GenBank/DDBJ databases">
        <authorList>
            <person name="Lindblad-Toh K."/>
            <person name="Mauceli E."/>
            <person name="Grabherr M."/>
            <person name="Chang J.L."/>
            <person name="Lander E.S."/>
        </authorList>
    </citation>
    <scope>NUCLEOTIDE SEQUENCE [LARGE SCALE GENOMIC DNA]</scope>
</reference>
<reference evidence="2" key="2">
    <citation type="submission" date="2024-04" db="UniProtKB">
        <authorList>
            <consortium name="Ensembl"/>
        </authorList>
    </citation>
    <scope>IDENTIFICATION</scope>
</reference>
<protein>
    <submittedName>
        <fullName evidence="2">Uncharacterized protein</fullName>
    </submittedName>
</protein>
<sequence>MVEDAKFKAKRGNTEESKAKLKEAVALLSGCTFMPPRSIVTLARATFLLCDLRGVHSIPLLELTQKLLKKQLCVLGQSWVLDDGKTFSTSGPFNIYLPYLNLLDQTTVQMDQILDCSGRQIPIPAQSSQSSTRQHSNQSGQIGMESKSTSFISVNPK</sequence>
<name>G3QBP2_GASAC</name>
<dbReference type="Bgee" id="ENSGACG00000020646">
    <property type="expression patterns" value="Expressed in mesonephros and 1 other cell type or tissue"/>
</dbReference>
<organism evidence="2">
    <name type="scientific">Gasterosteus aculeatus</name>
    <name type="common">Three-spined stickleback</name>
    <dbReference type="NCBI Taxonomy" id="69293"/>
    <lineage>
        <taxon>Eukaryota</taxon>
        <taxon>Metazoa</taxon>
        <taxon>Chordata</taxon>
        <taxon>Craniata</taxon>
        <taxon>Vertebrata</taxon>
        <taxon>Euteleostomi</taxon>
        <taxon>Actinopterygii</taxon>
        <taxon>Neopterygii</taxon>
        <taxon>Teleostei</taxon>
        <taxon>Neoteleostei</taxon>
        <taxon>Acanthomorphata</taxon>
        <taxon>Eupercaria</taxon>
        <taxon>Perciformes</taxon>
        <taxon>Cottioidei</taxon>
        <taxon>Gasterosteales</taxon>
        <taxon>Gasterosteidae</taxon>
        <taxon>Gasterosteus</taxon>
    </lineage>
</organism>
<evidence type="ECO:0000313" key="2">
    <source>
        <dbReference type="Ensembl" id="ENSGACP00000027308.1"/>
    </source>
</evidence>
<accession>G3QBP2</accession>
<feature type="region of interest" description="Disordered" evidence="1">
    <location>
        <begin position="123"/>
        <end position="157"/>
    </location>
</feature>
<evidence type="ECO:0000256" key="1">
    <source>
        <dbReference type="SAM" id="MobiDB-lite"/>
    </source>
</evidence>
<dbReference type="Ensembl" id="ENSGACT00000027360.1">
    <property type="protein sequence ID" value="ENSGACP00000027308.1"/>
    <property type="gene ID" value="ENSGACG00000020646.1"/>
</dbReference>
<feature type="compositionally biased region" description="Polar residues" evidence="1">
    <location>
        <begin position="132"/>
        <end position="157"/>
    </location>
</feature>
<dbReference type="InParanoid" id="G3QBP2"/>
<dbReference type="AlphaFoldDB" id="G3QBP2"/>
<proteinExistence type="predicted"/>